<dbReference type="InterPro" id="IPR002589">
    <property type="entry name" value="Macro_dom"/>
</dbReference>
<dbReference type="Proteomes" id="UP000593567">
    <property type="component" value="Unassembled WGS sequence"/>
</dbReference>
<gene>
    <name evidence="2" type="ORF">EB796_013100</name>
</gene>
<evidence type="ECO:0000313" key="3">
    <source>
        <dbReference type="Proteomes" id="UP000593567"/>
    </source>
</evidence>
<feature type="domain" description="Macro" evidence="1">
    <location>
        <begin position="28"/>
        <end position="192"/>
    </location>
</feature>
<dbReference type="PROSITE" id="PS51154">
    <property type="entry name" value="MACRO"/>
    <property type="match status" value="1"/>
</dbReference>
<evidence type="ECO:0000259" key="1">
    <source>
        <dbReference type="PROSITE" id="PS51154"/>
    </source>
</evidence>
<reference evidence="2" key="1">
    <citation type="submission" date="2020-06" db="EMBL/GenBank/DDBJ databases">
        <title>Draft genome of Bugula neritina, a colonial animal packing powerful symbionts and potential medicines.</title>
        <authorList>
            <person name="Rayko M."/>
        </authorList>
    </citation>
    <scope>NUCLEOTIDE SEQUENCE [LARGE SCALE GENOMIC DNA]</scope>
    <source>
        <strain evidence="2">Kwan_BN1</strain>
    </source>
</reference>
<keyword evidence="3" id="KW-1185">Reference proteome</keyword>
<name>A0A7J7JT84_BUGNE</name>
<accession>A0A7J7JT84</accession>
<dbReference type="EMBL" id="VXIV02001935">
    <property type="protein sequence ID" value="KAF6028588.1"/>
    <property type="molecule type" value="Genomic_DNA"/>
</dbReference>
<evidence type="ECO:0000313" key="2">
    <source>
        <dbReference type="EMBL" id="KAF6028588.1"/>
    </source>
</evidence>
<dbReference type="SUPFAM" id="SSF52949">
    <property type="entry name" value="Macro domain-like"/>
    <property type="match status" value="1"/>
</dbReference>
<dbReference type="InterPro" id="IPR043472">
    <property type="entry name" value="Macro_dom-like"/>
</dbReference>
<comment type="caution">
    <text evidence="2">The sequence shown here is derived from an EMBL/GenBank/DDBJ whole genome shotgun (WGS) entry which is preliminary data.</text>
</comment>
<sequence>MIRNLKKFTKVIADESTDIKYFQVAAEGHKVRFHVHECHKINDYKIGVCNVVACCYSIQCVKADAMVIAVTQQLHMRDSGVGTVLAIAEVTSRSSSTLYDMYIVIVVDDKDQSSLRNGFRRALRTASDSGLTSIVTNLIGSDMRGFVTKEQSAEIILQCVADLEKTELKTVYICETNQHKTKIFTNKMKSFGSGVDFKESKRPAVGKKILSVCSHTKRDGEEFLKACSSLLRN</sequence>
<organism evidence="2 3">
    <name type="scientific">Bugula neritina</name>
    <name type="common">Brown bryozoan</name>
    <name type="synonym">Sertularia neritina</name>
    <dbReference type="NCBI Taxonomy" id="10212"/>
    <lineage>
        <taxon>Eukaryota</taxon>
        <taxon>Metazoa</taxon>
        <taxon>Spiralia</taxon>
        <taxon>Lophotrochozoa</taxon>
        <taxon>Bryozoa</taxon>
        <taxon>Gymnolaemata</taxon>
        <taxon>Cheilostomatida</taxon>
        <taxon>Flustrina</taxon>
        <taxon>Buguloidea</taxon>
        <taxon>Bugulidae</taxon>
        <taxon>Bugula</taxon>
    </lineage>
</organism>
<protein>
    <recommendedName>
        <fullName evidence="1">Macro domain-containing protein</fullName>
    </recommendedName>
</protein>
<dbReference type="AlphaFoldDB" id="A0A7J7JT84"/>
<proteinExistence type="predicted"/>
<dbReference type="Gene3D" id="3.40.220.10">
    <property type="entry name" value="Leucine Aminopeptidase, subunit E, domain 1"/>
    <property type="match status" value="1"/>
</dbReference>